<sequence>MEESISHGSKNKLHTNPLRLACSLFAFEANREGITEARRQNNKLHQSERGTLGKVPEAKHQGVLQFRSASMLHQSSRAPEDERPIARERMQHEKGIPSAAIAERPAIRYVVPLSHPNRQSSFSTVQVFKISPSKGEIRHVRPESGPSRLWVNGRM</sequence>
<name>A0A084WR75_ANOSI</name>
<accession>A0A084WR75</accession>
<dbReference type="EMBL" id="ATLV01025960">
    <property type="status" value="NOT_ANNOTATED_CDS"/>
    <property type="molecule type" value="Genomic_DNA"/>
</dbReference>
<gene>
    <name evidence="1" type="ORF">ZHAS_00020977</name>
</gene>
<reference evidence="1 3" key="1">
    <citation type="journal article" date="2014" name="BMC Genomics">
        <title>Genome sequence of Anopheles sinensis provides insight into genetics basis of mosquito competence for malaria parasites.</title>
        <authorList>
            <person name="Zhou D."/>
            <person name="Zhang D."/>
            <person name="Ding G."/>
            <person name="Shi L."/>
            <person name="Hou Q."/>
            <person name="Ye Y."/>
            <person name="Xu Y."/>
            <person name="Zhou H."/>
            <person name="Xiong C."/>
            <person name="Li S."/>
            <person name="Yu J."/>
            <person name="Hong S."/>
            <person name="Yu X."/>
            <person name="Zou P."/>
            <person name="Chen C."/>
            <person name="Chang X."/>
            <person name="Wang W."/>
            <person name="Lv Y."/>
            <person name="Sun Y."/>
            <person name="Ma L."/>
            <person name="Shen B."/>
            <person name="Zhu C."/>
        </authorList>
    </citation>
    <scope>NUCLEOTIDE SEQUENCE [LARGE SCALE GENOMIC DNA]</scope>
</reference>
<protein>
    <submittedName>
        <fullName evidence="1 2">Uncharacterized protein</fullName>
    </submittedName>
</protein>
<dbReference type="EnsemblMetazoa" id="ASIC020977-RA">
    <property type="protein sequence ID" value="ASIC020977-PA"/>
    <property type="gene ID" value="ASIC020977"/>
</dbReference>
<dbReference type="VEuPathDB" id="VectorBase:ASIC020977"/>
<dbReference type="Proteomes" id="UP000030765">
    <property type="component" value="Unassembled WGS sequence"/>
</dbReference>
<dbReference type="EMBL" id="KE525403">
    <property type="protein sequence ID" value="KFB52719.1"/>
    <property type="molecule type" value="Genomic_DNA"/>
</dbReference>
<organism evidence="1">
    <name type="scientific">Anopheles sinensis</name>
    <name type="common">Mosquito</name>
    <dbReference type="NCBI Taxonomy" id="74873"/>
    <lineage>
        <taxon>Eukaryota</taxon>
        <taxon>Metazoa</taxon>
        <taxon>Ecdysozoa</taxon>
        <taxon>Arthropoda</taxon>
        <taxon>Hexapoda</taxon>
        <taxon>Insecta</taxon>
        <taxon>Pterygota</taxon>
        <taxon>Neoptera</taxon>
        <taxon>Endopterygota</taxon>
        <taxon>Diptera</taxon>
        <taxon>Nematocera</taxon>
        <taxon>Culicoidea</taxon>
        <taxon>Culicidae</taxon>
        <taxon>Anophelinae</taxon>
        <taxon>Anopheles</taxon>
    </lineage>
</organism>
<evidence type="ECO:0000313" key="2">
    <source>
        <dbReference type="EnsemblMetazoa" id="ASIC020977-PA"/>
    </source>
</evidence>
<keyword evidence="3" id="KW-1185">Reference proteome</keyword>
<evidence type="ECO:0000313" key="1">
    <source>
        <dbReference type="EMBL" id="KFB52719.1"/>
    </source>
</evidence>
<dbReference type="AlphaFoldDB" id="A0A084WR75"/>
<evidence type="ECO:0000313" key="3">
    <source>
        <dbReference type="Proteomes" id="UP000030765"/>
    </source>
</evidence>
<proteinExistence type="predicted"/>
<reference evidence="2" key="2">
    <citation type="submission" date="2020-05" db="UniProtKB">
        <authorList>
            <consortium name="EnsemblMetazoa"/>
        </authorList>
    </citation>
    <scope>IDENTIFICATION</scope>
</reference>